<evidence type="ECO:0000256" key="1">
    <source>
        <dbReference type="SAM" id="MobiDB-lite"/>
    </source>
</evidence>
<reference evidence="3" key="1">
    <citation type="submission" date="2018-02" db="EMBL/GenBank/DDBJ databases">
        <authorList>
            <person name="Hausmann B."/>
        </authorList>
    </citation>
    <scope>NUCLEOTIDE SEQUENCE [LARGE SCALE GENOMIC DNA]</scope>
    <source>
        <strain evidence="3">Peat soil MAG SbA5</strain>
    </source>
</reference>
<dbReference type="EMBL" id="OKRB01000103">
    <property type="protein sequence ID" value="SPE24504.1"/>
    <property type="molecule type" value="Genomic_DNA"/>
</dbReference>
<gene>
    <name evidence="2" type="ORF">SBA5_450101</name>
</gene>
<dbReference type="AlphaFoldDB" id="A0A2N9LMX4"/>
<accession>A0A2N9LMX4</accession>
<evidence type="ECO:0000313" key="2">
    <source>
        <dbReference type="EMBL" id="SPE24504.1"/>
    </source>
</evidence>
<organism evidence="2 3">
    <name type="scientific">Candidatus Sulfuritelmatomonas gaucii</name>
    <dbReference type="NCBI Taxonomy" id="2043161"/>
    <lineage>
        <taxon>Bacteria</taxon>
        <taxon>Pseudomonadati</taxon>
        <taxon>Acidobacteriota</taxon>
        <taxon>Terriglobia</taxon>
        <taxon>Terriglobales</taxon>
        <taxon>Acidobacteriaceae</taxon>
        <taxon>Candidatus Sulfuritelmatomonas</taxon>
    </lineage>
</organism>
<sequence length="41" mass="4495">MSVLDLLKKGFGYFLLSMGVSRPIPKPKPAQKPAPKDEPGR</sequence>
<feature type="region of interest" description="Disordered" evidence="1">
    <location>
        <begin position="20"/>
        <end position="41"/>
    </location>
</feature>
<proteinExistence type="predicted"/>
<name>A0A2N9LMX4_9BACT</name>
<evidence type="ECO:0000313" key="3">
    <source>
        <dbReference type="Proteomes" id="UP000239735"/>
    </source>
</evidence>
<dbReference type="Proteomes" id="UP000239735">
    <property type="component" value="Unassembled WGS sequence"/>
</dbReference>
<protein>
    <submittedName>
        <fullName evidence="2">Uncharacterized protein</fullName>
    </submittedName>
</protein>